<dbReference type="Pfam" id="PF01551">
    <property type="entry name" value="Peptidase_M23"/>
    <property type="match status" value="1"/>
</dbReference>
<dbReference type="Gene3D" id="3.40.80.10">
    <property type="entry name" value="Peptidoglycan recognition protein-like"/>
    <property type="match status" value="1"/>
</dbReference>
<evidence type="ECO:0000256" key="1">
    <source>
        <dbReference type="ARBA" id="ARBA00022729"/>
    </source>
</evidence>
<dbReference type="Pfam" id="PF01471">
    <property type="entry name" value="PG_binding_1"/>
    <property type="match status" value="1"/>
</dbReference>
<dbReference type="SMART" id="SM00644">
    <property type="entry name" value="Ami_2"/>
    <property type="match status" value="1"/>
</dbReference>
<dbReference type="Gene3D" id="2.70.70.10">
    <property type="entry name" value="Glucose Permease (Domain IIA)"/>
    <property type="match status" value="1"/>
</dbReference>
<dbReference type="InterPro" id="IPR036365">
    <property type="entry name" value="PGBD-like_sf"/>
</dbReference>
<dbReference type="Pfam" id="PF01510">
    <property type="entry name" value="Amidase_2"/>
    <property type="match status" value="1"/>
</dbReference>
<dbReference type="GO" id="GO:0009253">
    <property type="term" value="P:peptidoglycan catabolic process"/>
    <property type="evidence" value="ECO:0007669"/>
    <property type="project" value="InterPro"/>
</dbReference>
<dbReference type="GO" id="GO:0008745">
    <property type="term" value="F:N-acetylmuramoyl-L-alanine amidase activity"/>
    <property type="evidence" value="ECO:0007669"/>
    <property type="project" value="InterPro"/>
</dbReference>
<dbReference type="InterPro" id="IPR002502">
    <property type="entry name" value="Amidase_domain"/>
</dbReference>
<name>A0A255DMU2_9MYCO</name>
<dbReference type="SUPFAM" id="SSF55846">
    <property type="entry name" value="N-acetylmuramoyl-L-alanine amidase-like"/>
    <property type="match status" value="1"/>
</dbReference>
<dbReference type="RefSeq" id="WP_094478876.1">
    <property type="nucleotide sequence ID" value="NZ_NOZR01000006.1"/>
</dbReference>
<dbReference type="EMBL" id="NOZR01000006">
    <property type="protein sequence ID" value="OYN80410.1"/>
    <property type="molecule type" value="Genomic_DNA"/>
</dbReference>
<dbReference type="InterPro" id="IPR002477">
    <property type="entry name" value="Peptidoglycan-bd-like"/>
</dbReference>
<keyword evidence="1" id="KW-0732">Signal</keyword>
<dbReference type="InterPro" id="IPR036505">
    <property type="entry name" value="Amidase/PGRP_sf"/>
</dbReference>
<dbReference type="GO" id="GO:0004222">
    <property type="term" value="F:metalloendopeptidase activity"/>
    <property type="evidence" value="ECO:0007669"/>
    <property type="project" value="TreeGrafter"/>
</dbReference>
<feature type="domain" description="N-acetylmuramoyl-L-alanine amidase" evidence="2">
    <location>
        <begin position="183"/>
        <end position="325"/>
    </location>
</feature>
<dbReference type="InterPro" id="IPR050570">
    <property type="entry name" value="Cell_wall_metabolism_enzyme"/>
</dbReference>
<protein>
    <recommendedName>
        <fullName evidence="2">N-acetylmuramoyl-L-alanine amidase domain-containing protein</fullName>
    </recommendedName>
</protein>
<keyword evidence="4" id="KW-1185">Reference proteome</keyword>
<accession>A0A255DMU2</accession>
<evidence type="ECO:0000313" key="4">
    <source>
        <dbReference type="Proteomes" id="UP000216063"/>
    </source>
</evidence>
<gene>
    <name evidence="3" type="ORF">CG716_09775</name>
</gene>
<reference evidence="3 4" key="1">
    <citation type="submission" date="2017-07" db="EMBL/GenBank/DDBJ databases">
        <title>The new phylogeny of genus Mycobacterium.</title>
        <authorList>
            <person name="Tortoli E."/>
            <person name="Trovato A."/>
            <person name="Cirillo D.M."/>
        </authorList>
    </citation>
    <scope>NUCLEOTIDE SEQUENCE [LARGE SCALE GENOMIC DNA]</scope>
    <source>
        <strain evidence="3 4">ATCC 33027</strain>
    </source>
</reference>
<dbReference type="PANTHER" id="PTHR21666">
    <property type="entry name" value="PEPTIDASE-RELATED"/>
    <property type="match status" value="1"/>
</dbReference>
<dbReference type="SUPFAM" id="SSF47090">
    <property type="entry name" value="PGBD-like"/>
    <property type="match status" value="1"/>
</dbReference>
<dbReference type="OrthoDB" id="5178799at2"/>
<dbReference type="AlphaFoldDB" id="A0A255DMU2"/>
<dbReference type="CDD" id="cd12797">
    <property type="entry name" value="M23_peptidase"/>
    <property type="match status" value="1"/>
</dbReference>
<sequence>MPVRYWPLGAGRIITSPFGPRDGGFHAGTDFGRAGGSAGMTVYAVQAGTVIYAGAAQGYGGPDPAGWLVIDSNDAEGGGCLEYGHIVRRPEIRVGTHVEAGQPIAQINPNSATNGGVAPHLHLSDMPGAYVPNAKQDPMPRLAGALEPESNSTPTQTEVPMSDPTWLPDVLRAAGLQCDIYPGAFDRGHGDFGEIWGVVCHHTGSFGETPRGIAEHPTLGLASQLYLSPDGKFTLCGVGIAWHAGAGSYPGLPDNNANFRTIGIEGANDGGGTPGKPHHQPWSNVQYDAYVAGVGAILKHLGQPASHSIDHKEWAGAAQGKWDRGGIDPNLFRNDVTAWSGGTLPPPPATPVLVPGVPVEYANFGVIRRGDKGIRVVSLQTRLKRNYSKLVVDGDFGPDTEAKVRDYQSLHPPLVVDGQVGPATAAMLKLIG</sequence>
<dbReference type="InterPro" id="IPR036366">
    <property type="entry name" value="PGBDSf"/>
</dbReference>
<evidence type="ECO:0000259" key="2">
    <source>
        <dbReference type="SMART" id="SM00644"/>
    </source>
</evidence>
<dbReference type="SUPFAM" id="SSF51261">
    <property type="entry name" value="Duplicated hybrid motif"/>
    <property type="match status" value="1"/>
</dbReference>
<dbReference type="PANTHER" id="PTHR21666:SF289">
    <property type="entry name" value="L-ALA--D-GLU ENDOPEPTIDASE"/>
    <property type="match status" value="1"/>
</dbReference>
<dbReference type="Proteomes" id="UP000216063">
    <property type="component" value="Unassembled WGS sequence"/>
</dbReference>
<proteinExistence type="predicted"/>
<comment type="caution">
    <text evidence="3">The sequence shown here is derived from an EMBL/GenBank/DDBJ whole genome shotgun (WGS) entry which is preliminary data.</text>
</comment>
<organism evidence="3 4">
    <name type="scientific">Mycolicibacterium sphagni</name>
    <dbReference type="NCBI Taxonomy" id="1786"/>
    <lineage>
        <taxon>Bacteria</taxon>
        <taxon>Bacillati</taxon>
        <taxon>Actinomycetota</taxon>
        <taxon>Actinomycetes</taxon>
        <taxon>Mycobacteriales</taxon>
        <taxon>Mycobacteriaceae</taxon>
        <taxon>Mycolicibacterium</taxon>
    </lineage>
</organism>
<evidence type="ECO:0000313" key="3">
    <source>
        <dbReference type="EMBL" id="OYN80410.1"/>
    </source>
</evidence>
<dbReference type="InterPro" id="IPR016047">
    <property type="entry name" value="M23ase_b-sheet_dom"/>
</dbReference>
<dbReference type="Gene3D" id="1.10.101.10">
    <property type="entry name" value="PGBD-like superfamily/PGBD"/>
    <property type="match status" value="1"/>
</dbReference>
<dbReference type="InterPro" id="IPR011055">
    <property type="entry name" value="Dup_hybrid_motif"/>
</dbReference>